<dbReference type="AlphaFoldDB" id="A0A7Y3W5W2"/>
<evidence type="ECO:0000256" key="5">
    <source>
        <dbReference type="ARBA" id="ARBA00023002"/>
    </source>
</evidence>
<keyword evidence="4 7" id="KW-0223">Dioxygenase</keyword>
<dbReference type="GO" id="GO:0006879">
    <property type="term" value="P:intracellular iron ion homeostasis"/>
    <property type="evidence" value="ECO:0007669"/>
    <property type="project" value="TreeGrafter"/>
</dbReference>
<dbReference type="EMBL" id="JABFCX010000003">
    <property type="protein sequence ID" value="NNU17034.1"/>
    <property type="molecule type" value="Genomic_DNA"/>
</dbReference>
<dbReference type="InterPro" id="IPR005123">
    <property type="entry name" value="Oxoglu/Fe-dep_dioxygenase_dom"/>
</dbReference>
<evidence type="ECO:0000256" key="1">
    <source>
        <dbReference type="ARBA" id="ARBA00001961"/>
    </source>
</evidence>
<dbReference type="InterPro" id="IPR044862">
    <property type="entry name" value="Pro_4_hyd_alph_FE2OG_OXY"/>
</dbReference>
<dbReference type="RefSeq" id="WP_173200068.1">
    <property type="nucleotide sequence ID" value="NZ_JABFCX010000003.1"/>
</dbReference>
<dbReference type="GO" id="GO:0006974">
    <property type="term" value="P:DNA damage response"/>
    <property type="evidence" value="ECO:0007669"/>
    <property type="project" value="TreeGrafter"/>
</dbReference>
<evidence type="ECO:0000256" key="7">
    <source>
        <dbReference type="HAMAP-Rule" id="MF_00657"/>
    </source>
</evidence>
<dbReference type="HAMAP" id="MF_00657">
    <property type="entry name" value="Hydroxyl_YbiX"/>
    <property type="match status" value="1"/>
</dbReference>
<dbReference type="InterPro" id="IPR006620">
    <property type="entry name" value="Pro_4_hyd_alph"/>
</dbReference>
<dbReference type="InterPro" id="IPR041097">
    <property type="entry name" value="PKHD_C"/>
</dbReference>
<dbReference type="PANTHER" id="PTHR41536">
    <property type="entry name" value="PKHD-TYPE HYDROXYLASE YBIX"/>
    <property type="match status" value="1"/>
</dbReference>
<feature type="domain" description="Fe2OG dioxygenase" evidence="8">
    <location>
        <begin position="79"/>
        <end position="177"/>
    </location>
</feature>
<proteinExistence type="inferred from homology"/>
<keyword evidence="2 7" id="KW-0479">Metal-binding</keyword>
<comment type="caution">
    <text evidence="9">The sequence shown here is derived from an EMBL/GenBank/DDBJ whole genome shotgun (WGS) entry which is preliminary data.</text>
</comment>
<dbReference type="NCBIfam" id="NF003975">
    <property type="entry name" value="PRK05467.1-4"/>
    <property type="match status" value="1"/>
</dbReference>
<evidence type="ECO:0000256" key="3">
    <source>
        <dbReference type="ARBA" id="ARBA00022896"/>
    </source>
</evidence>
<dbReference type="PANTHER" id="PTHR41536:SF1">
    <property type="entry name" value="PKHD-TYPE HYDROXYLASE YBIX"/>
    <property type="match status" value="1"/>
</dbReference>
<accession>A0A7Y3W5W2</accession>
<organism evidence="9 10">
    <name type="scientific">Parvularcula mediterranea</name>
    <dbReference type="NCBI Taxonomy" id="2732508"/>
    <lineage>
        <taxon>Bacteria</taxon>
        <taxon>Pseudomonadati</taxon>
        <taxon>Pseudomonadota</taxon>
        <taxon>Alphaproteobacteria</taxon>
        <taxon>Parvularculales</taxon>
        <taxon>Parvularculaceae</taxon>
        <taxon>Parvularcula</taxon>
    </lineage>
</organism>
<feature type="binding site" evidence="7">
    <location>
        <position position="158"/>
    </location>
    <ligand>
        <name>Fe cation</name>
        <dbReference type="ChEBI" id="CHEBI:24875"/>
    </ligand>
</feature>
<reference evidence="9 10" key="1">
    <citation type="submission" date="2020-05" db="EMBL/GenBank/DDBJ databases">
        <title>Parvularcula mediterraneae sp. nov., isolated from polypropylene straw from shallow seawater of the seashore of Laganas in Zakynthos island, Greece.</title>
        <authorList>
            <person name="Szabo I."/>
            <person name="Al-Omari J."/>
            <person name="Rado J."/>
            <person name="Szerdahelyi G.S."/>
        </authorList>
    </citation>
    <scope>NUCLEOTIDE SEQUENCE [LARGE SCALE GENOMIC DNA]</scope>
    <source>
        <strain evidence="9 10">ZS-1/3</strain>
    </source>
</reference>
<comment type="cofactor">
    <cofactor evidence="1 7">
        <name>L-ascorbate</name>
        <dbReference type="ChEBI" id="CHEBI:38290"/>
    </cofactor>
</comment>
<evidence type="ECO:0000256" key="2">
    <source>
        <dbReference type="ARBA" id="ARBA00022723"/>
    </source>
</evidence>
<dbReference type="NCBIfam" id="NF003974">
    <property type="entry name" value="PRK05467.1-3"/>
    <property type="match status" value="1"/>
</dbReference>
<evidence type="ECO:0000313" key="10">
    <source>
        <dbReference type="Proteomes" id="UP000536835"/>
    </source>
</evidence>
<dbReference type="GO" id="GO:0016706">
    <property type="term" value="F:2-oxoglutarate-dependent dioxygenase activity"/>
    <property type="evidence" value="ECO:0007669"/>
    <property type="project" value="UniProtKB-UniRule"/>
</dbReference>
<keyword evidence="5 7" id="KW-0560">Oxidoreductase</keyword>
<dbReference type="Gene3D" id="4.10.860.20">
    <property type="entry name" value="Rabenosyn, Rab binding domain"/>
    <property type="match status" value="1"/>
</dbReference>
<dbReference type="PROSITE" id="PS51471">
    <property type="entry name" value="FE2OG_OXY"/>
    <property type="match status" value="1"/>
</dbReference>
<keyword evidence="3 7" id="KW-0847">Vitamin C</keyword>
<evidence type="ECO:0000259" key="8">
    <source>
        <dbReference type="PROSITE" id="PS51471"/>
    </source>
</evidence>
<sequence>MTLLTIGNVLGEDQLAAARVMLERVTWKDGKATAGKTARAVKENQQADLTSGAGQQLRERVSDAVFQHPVFAAAARPRRTSPVMISKTSDGEHYGRHVDNAFMGKGETRLRTDLSFTLFLSEPESYDGGELVLHSPMGEQAVKLSAGGLVLYPTSDIHEVKPVTRGERLVAVGWIESSIADASQRALLFDLENLRASLRQTMPGSEELLTLDKTVANLLRMWGQA</sequence>
<dbReference type="GO" id="GO:0031418">
    <property type="term" value="F:L-ascorbic acid binding"/>
    <property type="evidence" value="ECO:0007669"/>
    <property type="project" value="UniProtKB-KW"/>
</dbReference>
<evidence type="ECO:0000313" key="9">
    <source>
        <dbReference type="EMBL" id="NNU17034.1"/>
    </source>
</evidence>
<dbReference type="InterPro" id="IPR023550">
    <property type="entry name" value="PKHD_hydroxylase"/>
</dbReference>
<dbReference type="GO" id="GO:0005506">
    <property type="term" value="F:iron ion binding"/>
    <property type="evidence" value="ECO:0007669"/>
    <property type="project" value="UniProtKB-UniRule"/>
</dbReference>
<keyword evidence="10" id="KW-1185">Reference proteome</keyword>
<evidence type="ECO:0000256" key="4">
    <source>
        <dbReference type="ARBA" id="ARBA00022964"/>
    </source>
</evidence>
<comment type="cofactor">
    <cofactor evidence="7">
        <name>Fe(2+)</name>
        <dbReference type="ChEBI" id="CHEBI:29033"/>
    </cofactor>
    <text evidence="7">Binds 1 Fe(2+) ion per subunit.</text>
</comment>
<feature type="binding site" evidence="7">
    <location>
        <position position="97"/>
    </location>
    <ligand>
        <name>Fe cation</name>
        <dbReference type="ChEBI" id="CHEBI:24875"/>
    </ligand>
</feature>
<name>A0A7Y3W5W2_9PROT</name>
<keyword evidence="6 7" id="KW-0408">Iron</keyword>
<feature type="binding site" evidence="7">
    <location>
        <position position="99"/>
    </location>
    <ligand>
        <name>Fe cation</name>
        <dbReference type="ChEBI" id="CHEBI:24875"/>
    </ligand>
</feature>
<dbReference type="Proteomes" id="UP000536835">
    <property type="component" value="Unassembled WGS sequence"/>
</dbReference>
<feature type="binding site" evidence="7">
    <location>
        <position position="168"/>
    </location>
    <ligand>
        <name>2-oxoglutarate</name>
        <dbReference type="ChEBI" id="CHEBI:16810"/>
    </ligand>
</feature>
<evidence type="ECO:0000256" key="6">
    <source>
        <dbReference type="ARBA" id="ARBA00023004"/>
    </source>
</evidence>
<dbReference type="Pfam" id="PF18331">
    <property type="entry name" value="PKHD_C"/>
    <property type="match status" value="1"/>
</dbReference>
<protein>
    <submittedName>
        <fullName evidence="9">Fe2+-dependent dioxygenase</fullName>
    </submittedName>
</protein>
<dbReference type="Pfam" id="PF13640">
    <property type="entry name" value="2OG-FeII_Oxy_3"/>
    <property type="match status" value="1"/>
</dbReference>
<dbReference type="SMART" id="SM00702">
    <property type="entry name" value="P4Hc"/>
    <property type="match status" value="1"/>
</dbReference>
<dbReference type="Gene3D" id="2.60.120.620">
    <property type="entry name" value="q2cbj1_9rhob like domain"/>
    <property type="match status" value="1"/>
</dbReference>
<gene>
    <name evidence="9" type="ORF">HK107_11950</name>
</gene>